<dbReference type="EMBL" id="CM037019">
    <property type="protein sequence ID" value="KAH7672085.1"/>
    <property type="molecule type" value="Genomic_DNA"/>
</dbReference>
<keyword evidence="2" id="KW-1185">Reference proteome</keyword>
<accession>A0ACB7VE90</accession>
<protein>
    <submittedName>
        <fullName evidence="1">Uncharacterized protein</fullName>
    </submittedName>
</protein>
<gene>
    <name evidence="1" type="ORF">IHE45_09G030200</name>
</gene>
<dbReference type="Proteomes" id="UP000827976">
    <property type="component" value="Chromosome 9"/>
</dbReference>
<reference evidence="2" key="1">
    <citation type="journal article" date="2022" name="Nat. Commun.">
        <title>Chromosome evolution and the genetic basis of agronomically important traits in greater yam.</title>
        <authorList>
            <person name="Bredeson J.V."/>
            <person name="Lyons J.B."/>
            <person name="Oniyinde I.O."/>
            <person name="Okereke N.R."/>
            <person name="Kolade O."/>
            <person name="Nnabue I."/>
            <person name="Nwadili C.O."/>
            <person name="Hribova E."/>
            <person name="Parker M."/>
            <person name="Nwogha J."/>
            <person name="Shu S."/>
            <person name="Carlson J."/>
            <person name="Kariba R."/>
            <person name="Muthemba S."/>
            <person name="Knop K."/>
            <person name="Barton G.J."/>
            <person name="Sherwood A.V."/>
            <person name="Lopez-Montes A."/>
            <person name="Asiedu R."/>
            <person name="Jamnadass R."/>
            <person name="Muchugi A."/>
            <person name="Goodstein D."/>
            <person name="Egesi C.N."/>
            <person name="Featherston J."/>
            <person name="Asfaw A."/>
            <person name="Simpson G.G."/>
            <person name="Dolezel J."/>
            <person name="Hendre P.S."/>
            <person name="Van Deynze A."/>
            <person name="Kumar P.L."/>
            <person name="Obidiegwu J.E."/>
            <person name="Bhattacharjee R."/>
            <person name="Rokhsar D.S."/>
        </authorList>
    </citation>
    <scope>NUCLEOTIDE SEQUENCE [LARGE SCALE GENOMIC DNA]</scope>
    <source>
        <strain evidence="2">cv. TDa95/00328</strain>
    </source>
</reference>
<name>A0ACB7VE90_DIOAL</name>
<sequence length="111" mass="13129">MLPSILDHPQSNILQRSNPHKLTYMMQQTKIKPLIVVHDSLHFQTKFFTKKRNQNNTEHSHESQISTVLYTPYSFTDKSKHHSFIFLNQYTFYTMLYTSSIQDSNVHSVPN</sequence>
<proteinExistence type="predicted"/>
<evidence type="ECO:0000313" key="1">
    <source>
        <dbReference type="EMBL" id="KAH7672085.1"/>
    </source>
</evidence>
<evidence type="ECO:0000313" key="2">
    <source>
        <dbReference type="Proteomes" id="UP000827976"/>
    </source>
</evidence>
<organism evidence="1 2">
    <name type="scientific">Dioscorea alata</name>
    <name type="common">Purple yam</name>
    <dbReference type="NCBI Taxonomy" id="55571"/>
    <lineage>
        <taxon>Eukaryota</taxon>
        <taxon>Viridiplantae</taxon>
        <taxon>Streptophyta</taxon>
        <taxon>Embryophyta</taxon>
        <taxon>Tracheophyta</taxon>
        <taxon>Spermatophyta</taxon>
        <taxon>Magnoliopsida</taxon>
        <taxon>Liliopsida</taxon>
        <taxon>Dioscoreales</taxon>
        <taxon>Dioscoreaceae</taxon>
        <taxon>Dioscorea</taxon>
    </lineage>
</organism>
<comment type="caution">
    <text evidence="1">The sequence shown here is derived from an EMBL/GenBank/DDBJ whole genome shotgun (WGS) entry which is preliminary data.</text>
</comment>